<dbReference type="GO" id="GO:0016787">
    <property type="term" value="F:hydrolase activity"/>
    <property type="evidence" value="ECO:0007669"/>
    <property type="project" value="UniProtKB-KW"/>
</dbReference>
<reference evidence="3" key="1">
    <citation type="journal article" date="2019" name="Int. J. Syst. Evol. Microbiol.">
        <title>The Global Catalogue of Microorganisms (GCM) 10K type strain sequencing project: providing services to taxonomists for standard genome sequencing and annotation.</title>
        <authorList>
            <consortium name="The Broad Institute Genomics Platform"/>
            <consortium name="The Broad Institute Genome Sequencing Center for Infectious Disease"/>
            <person name="Wu L."/>
            <person name="Ma J."/>
        </authorList>
    </citation>
    <scope>NUCLEOTIDE SEQUENCE [LARGE SCALE GENOMIC DNA]</scope>
    <source>
        <strain evidence="3">JCM 16953</strain>
    </source>
</reference>
<dbReference type="PANTHER" id="PTHR10963:SF60">
    <property type="entry name" value="GRAM-NEGATIVE BACTERIA-BINDING PROTEIN 1-RELATED"/>
    <property type="match status" value="1"/>
</dbReference>
<dbReference type="EMBL" id="BAABAH010000008">
    <property type="protein sequence ID" value="GAA3822863.1"/>
    <property type="molecule type" value="Genomic_DNA"/>
</dbReference>
<name>A0ABP7INP7_9ACTN</name>
<dbReference type="PROSITE" id="PS51762">
    <property type="entry name" value="GH16_2"/>
    <property type="match status" value="1"/>
</dbReference>
<feature type="domain" description="GH16" evidence="1">
    <location>
        <begin position="29"/>
        <end position="267"/>
    </location>
</feature>
<organism evidence="2 3">
    <name type="scientific">Nocardioides panacisoli</name>
    <dbReference type="NCBI Taxonomy" id="627624"/>
    <lineage>
        <taxon>Bacteria</taxon>
        <taxon>Bacillati</taxon>
        <taxon>Actinomycetota</taxon>
        <taxon>Actinomycetes</taxon>
        <taxon>Propionibacteriales</taxon>
        <taxon>Nocardioidaceae</taxon>
        <taxon>Nocardioides</taxon>
    </lineage>
</organism>
<proteinExistence type="predicted"/>
<dbReference type="PANTHER" id="PTHR10963">
    <property type="entry name" value="GLYCOSYL HYDROLASE-RELATED"/>
    <property type="match status" value="1"/>
</dbReference>
<keyword evidence="2" id="KW-0378">Hydrolase</keyword>
<dbReference type="CDD" id="cd08023">
    <property type="entry name" value="GH16_laminarinase_like"/>
    <property type="match status" value="1"/>
</dbReference>
<protein>
    <submittedName>
        <fullName evidence="2">Glycoside hydrolase family 16 protein</fullName>
    </submittedName>
</protein>
<dbReference type="InterPro" id="IPR013320">
    <property type="entry name" value="ConA-like_dom_sf"/>
</dbReference>
<dbReference type="SUPFAM" id="SSF49899">
    <property type="entry name" value="Concanavalin A-like lectins/glucanases"/>
    <property type="match status" value="1"/>
</dbReference>
<dbReference type="InterPro" id="IPR000757">
    <property type="entry name" value="Beta-glucanase-like"/>
</dbReference>
<comment type="caution">
    <text evidence="2">The sequence shown here is derived from an EMBL/GenBank/DDBJ whole genome shotgun (WGS) entry which is preliminary data.</text>
</comment>
<dbReference type="RefSeq" id="WP_344775974.1">
    <property type="nucleotide sequence ID" value="NZ_BAABAH010000008.1"/>
</dbReference>
<evidence type="ECO:0000313" key="2">
    <source>
        <dbReference type="EMBL" id="GAA3822863.1"/>
    </source>
</evidence>
<gene>
    <name evidence="2" type="ORF">GCM10022242_25530</name>
</gene>
<dbReference type="Pfam" id="PF00722">
    <property type="entry name" value="Glyco_hydro_16"/>
    <property type="match status" value="1"/>
</dbReference>
<evidence type="ECO:0000259" key="1">
    <source>
        <dbReference type="PROSITE" id="PS51762"/>
    </source>
</evidence>
<dbReference type="Gene3D" id="2.60.120.200">
    <property type="match status" value="1"/>
</dbReference>
<evidence type="ECO:0000313" key="3">
    <source>
        <dbReference type="Proteomes" id="UP001501821"/>
    </source>
</evidence>
<keyword evidence="3" id="KW-1185">Reference proteome</keyword>
<dbReference type="Proteomes" id="UP001501821">
    <property type="component" value="Unassembled WGS sequence"/>
</dbReference>
<accession>A0ABP7INP7</accession>
<dbReference type="InterPro" id="IPR050546">
    <property type="entry name" value="Glycosyl_Hydrlase_16"/>
</dbReference>
<sequence>MATAVTGPTCGGQRPAKAGGGRYTCTFTDDFTGSTLDATKWVAQDTSRTGVFTSTQGCYVTGPDNISVSGGQAHLTSRVEDQPFTCQLPGGGGFSTTTSVATITTRGLFAQAYGRFEFRARFPNTSVAGFHSALWMYPQQLTYGPWPNSGEIDVAERLTAKASAVYASLHYAGSDTGDSGVCQRPTAGTAFHRYAVEWTPSQMRFIYDGVTCFTEAWAPDAPLVAPQPFDQPFDLIVSQAFGAGTNARTPATPTSGTTDVDWVRAWS</sequence>